<dbReference type="Gene3D" id="1.10.510.10">
    <property type="entry name" value="Transferase(Phosphotransferase) domain 1"/>
    <property type="match status" value="1"/>
</dbReference>
<dbReference type="Proteomes" id="UP000327493">
    <property type="component" value="Chromosome 6"/>
</dbReference>
<evidence type="ECO:0000313" key="7">
    <source>
        <dbReference type="Proteomes" id="UP000327493"/>
    </source>
</evidence>
<comment type="caution">
    <text evidence="6">The sequence shown here is derived from an EMBL/GenBank/DDBJ whole genome shotgun (WGS) entry which is preliminary data.</text>
</comment>
<dbReference type="GO" id="GO:0005524">
    <property type="term" value="F:ATP binding"/>
    <property type="evidence" value="ECO:0007669"/>
    <property type="project" value="UniProtKB-KW"/>
</dbReference>
<evidence type="ECO:0008006" key="8">
    <source>
        <dbReference type="Google" id="ProtNLM"/>
    </source>
</evidence>
<dbReference type="PANTHER" id="PTHR24351">
    <property type="entry name" value="RIBOSOMAL PROTEIN S6 KINASE"/>
    <property type="match status" value="1"/>
</dbReference>
<keyword evidence="5" id="KW-0067">ATP-binding</keyword>
<keyword evidence="1" id="KW-0723">Serine/threonine-protein kinase</keyword>
<evidence type="ECO:0000256" key="5">
    <source>
        <dbReference type="ARBA" id="ARBA00022840"/>
    </source>
</evidence>
<keyword evidence="3" id="KW-0547">Nucleotide-binding</keyword>
<evidence type="ECO:0000256" key="4">
    <source>
        <dbReference type="ARBA" id="ARBA00022777"/>
    </source>
</evidence>
<dbReference type="GO" id="GO:0004674">
    <property type="term" value="F:protein serine/threonine kinase activity"/>
    <property type="evidence" value="ECO:0007669"/>
    <property type="project" value="UniProtKB-KW"/>
</dbReference>
<dbReference type="SUPFAM" id="SSF56112">
    <property type="entry name" value="Protein kinase-like (PK-like)"/>
    <property type="match status" value="1"/>
</dbReference>
<name>A0A5J5DE66_9PERO</name>
<protein>
    <recommendedName>
        <fullName evidence="8">AGC-kinase C-terminal domain-containing protein</fullName>
    </recommendedName>
</protein>
<dbReference type="AlphaFoldDB" id="A0A5J5DE66"/>
<proteinExistence type="predicted"/>
<organism evidence="6 7">
    <name type="scientific">Etheostoma spectabile</name>
    <name type="common">orangethroat darter</name>
    <dbReference type="NCBI Taxonomy" id="54343"/>
    <lineage>
        <taxon>Eukaryota</taxon>
        <taxon>Metazoa</taxon>
        <taxon>Chordata</taxon>
        <taxon>Craniata</taxon>
        <taxon>Vertebrata</taxon>
        <taxon>Euteleostomi</taxon>
        <taxon>Actinopterygii</taxon>
        <taxon>Neopterygii</taxon>
        <taxon>Teleostei</taxon>
        <taxon>Neoteleostei</taxon>
        <taxon>Acanthomorphata</taxon>
        <taxon>Eupercaria</taxon>
        <taxon>Perciformes</taxon>
        <taxon>Percoidei</taxon>
        <taxon>Percidae</taxon>
        <taxon>Etheostomatinae</taxon>
        <taxon>Etheostoma</taxon>
    </lineage>
</organism>
<reference evidence="6 7" key="1">
    <citation type="submission" date="2019-08" db="EMBL/GenBank/DDBJ databases">
        <title>A chromosome-level genome assembly, high-density linkage maps, and genome scans reveal the genomic architecture of hybrid incompatibilities underlying speciation via character displacement in darters (Percidae: Etheostominae).</title>
        <authorList>
            <person name="Moran R.L."/>
            <person name="Catchen J.M."/>
            <person name="Fuller R.C."/>
        </authorList>
    </citation>
    <scope>NUCLEOTIDE SEQUENCE [LARGE SCALE GENOMIC DNA]</scope>
    <source>
        <strain evidence="6">EspeVRDwgs_2016</strain>
        <tissue evidence="6">Muscle</tissue>
    </source>
</reference>
<evidence type="ECO:0000256" key="3">
    <source>
        <dbReference type="ARBA" id="ARBA00022741"/>
    </source>
</evidence>
<keyword evidence="2" id="KW-0808">Transferase</keyword>
<evidence type="ECO:0000313" key="6">
    <source>
        <dbReference type="EMBL" id="KAA8591596.1"/>
    </source>
</evidence>
<keyword evidence="4" id="KW-0418">Kinase</keyword>
<dbReference type="EMBL" id="VOFY01000006">
    <property type="protein sequence ID" value="KAA8591596.1"/>
    <property type="molecule type" value="Genomic_DNA"/>
</dbReference>
<dbReference type="Gene3D" id="3.30.200.20">
    <property type="entry name" value="Phosphorylase Kinase, domain 1"/>
    <property type="match status" value="1"/>
</dbReference>
<sequence>MRGLVSFFSRYNQKVLRRQRRPRRVKERHSGELSELRNFTWAPSVPVIPRHRIKPSDIDYLKITGKGSFEKRCYKATHATLQWTGGASALFEMLYGLPLFYSCRKAEMFENILHAPLQVHSGGSQAAFSVLEGLLKRDISKCLDGSRDLVELQEHPFFESINWEDPPFIPKGTGPCDVSYMDPVFTLQPVPASVNERSQVGGTSEAYLGFSFVDPVEYMVAEPVS</sequence>
<evidence type="ECO:0000256" key="2">
    <source>
        <dbReference type="ARBA" id="ARBA00022679"/>
    </source>
</evidence>
<accession>A0A5J5DE66</accession>
<evidence type="ECO:0000256" key="1">
    <source>
        <dbReference type="ARBA" id="ARBA00022527"/>
    </source>
</evidence>
<keyword evidence="7" id="KW-1185">Reference proteome</keyword>
<dbReference type="InterPro" id="IPR011009">
    <property type="entry name" value="Kinase-like_dom_sf"/>
</dbReference>
<gene>
    <name evidence="6" type="ORF">FQN60_016970</name>
</gene>